<organism evidence="1 2">
    <name type="scientific">Agrilus planipennis</name>
    <name type="common">Emerald ash borer</name>
    <name type="synonym">Agrilus marcopoli</name>
    <dbReference type="NCBI Taxonomy" id="224129"/>
    <lineage>
        <taxon>Eukaryota</taxon>
        <taxon>Metazoa</taxon>
        <taxon>Ecdysozoa</taxon>
        <taxon>Arthropoda</taxon>
        <taxon>Hexapoda</taxon>
        <taxon>Insecta</taxon>
        <taxon>Pterygota</taxon>
        <taxon>Neoptera</taxon>
        <taxon>Endopterygota</taxon>
        <taxon>Coleoptera</taxon>
        <taxon>Polyphaga</taxon>
        <taxon>Elateriformia</taxon>
        <taxon>Buprestoidea</taxon>
        <taxon>Buprestidae</taxon>
        <taxon>Agrilinae</taxon>
        <taxon>Agrilus</taxon>
    </lineage>
</organism>
<dbReference type="Proteomes" id="UP000192223">
    <property type="component" value="Unplaced"/>
</dbReference>
<protein>
    <submittedName>
        <fullName evidence="2">Uncharacterized protein LOC108733817 isoform X2</fullName>
    </submittedName>
</protein>
<accession>A0A7F5RI24</accession>
<dbReference type="OrthoDB" id="9977282at2759"/>
<dbReference type="CTD" id="43521"/>
<name>A0A7F5RI24_AGRPL</name>
<evidence type="ECO:0000313" key="2">
    <source>
        <dbReference type="RefSeq" id="XP_025835631.1"/>
    </source>
</evidence>
<evidence type="ECO:0000313" key="1">
    <source>
        <dbReference type="Proteomes" id="UP000192223"/>
    </source>
</evidence>
<sequence length="79" mass="8802">MSTNKTDDYWNRSLSTGFSFDDEDDTSKGLFTNSTLTFEANSIESAFSSSPLDTDLYVLPIQTVISKKNLDAVSLHIEK</sequence>
<keyword evidence="1" id="KW-1185">Reference proteome</keyword>
<dbReference type="RefSeq" id="XP_025835631.1">
    <property type="nucleotide sequence ID" value="XM_025979846.1"/>
</dbReference>
<reference evidence="2" key="1">
    <citation type="submission" date="2025-08" db="UniProtKB">
        <authorList>
            <consortium name="RefSeq"/>
        </authorList>
    </citation>
    <scope>IDENTIFICATION</scope>
    <source>
        <tissue evidence="2">Entire body</tissue>
    </source>
</reference>
<gene>
    <name evidence="2" type="primary">LOC108733817</name>
</gene>
<dbReference type="GeneID" id="108733817"/>
<proteinExistence type="predicted"/>
<dbReference type="AlphaFoldDB" id="A0A7F5RI24"/>